<evidence type="ECO:0000256" key="8">
    <source>
        <dbReference type="SAM" id="MobiDB-lite"/>
    </source>
</evidence>
<feature type="domain" description="MRH" evidence="10">
    <location>
        <begin position="156"/>
        <end position="305"/>
    </location>
</feature>
<dbReference type="InterPro" id="IPR009011">
    <property type="entry name" value="Man6P_isomerase_rcpt-bd_dom_sf"/>
</dbReference>
<keyword evidence="5" id="KW-0430">Lectin</keyword>
<dbReference type="Pfam" id="PF07915">
    <property type="entry name" value="PRKCSH"/>
    <property type="match status" value="1"/>
</dbReference>
<evidence type="ECO:0000256" key="1">
    <source>
        <dbReference type="ARBA" id="ARBA00004367"/>
    </source>
</evidence>
<keyword evidence="12" id="KW-1185">Reference proteome</keyword>
<dbReference type="EMBL" id="AP028215">
    <property type="protein sequence ID" value="BEI91677.1"/>
    <property type="molecule type" value="Genomic_DNA"/>
</dbReference>
<evidence type="ECO:0000259" key="10">
    <source>
        <dbReference type="PROSITE" id="PS51914"/>
    </source>
</evidence>
<dbReference type="SUPFAM" id="SSF50911">
    <property type="entry name" value="Mannose 6-phosphate receptor domain"/>
    <property type="match status" value="1"/>
</dbReference>
<reference evidence="11" key="1">
    <citation type="journal article" date="2023" name="BMC Genomics">
        <title>Chromosome-level genome assemblies of Cutaneotrichosporon spp. (Trichosporonales, Basidiomycota) reveal imbalanced evolution between nucleotide sequences and chromosome synteny.</title>
        <authorList>
            <person name="Kobayashi Y."/>
            <person name="Kayamori A."/>
            <person name="Aoki K."/>
            <person name="Shiwa Y."/>
            <person name="Matsutani M."/>
            <person name="Fujita N."/>
            <person name="Sugita T."/>
            <person name="Iwasaki W."/>
            <person name="Tanaka N."/>
            <person name="Takashima M."/>
        </authorList>
    </citation>
    <scope>NUCLEOTIDE SEQUENCE</scope>
    <source>
        <strain evidence="11">HIS019</strain>
    </source>
</reference>
<feature type="compositionally biased region" description="Acidic residues" evidence="8">
    <location>
        <begin position="401"/>
        <end position="414"/>
    </location>
</feature>
<feature type="region of interest" description="Disordered" evidence="8">
    <location>
        <begin position="71"/>
        <end position="93"/>
    </location>
</feature>
<sequence>MSHLAIYLLALAALRPASALGVGLQDLASLPKYQVDFLNDLPLSESDAASIRIHGLTHEDQFLALHPASARRDTIESTTSQSSTDILQPGEPNSPAGQITLVPMLYTHPSTESGPHSYLCAMPSVNTTMAQTVQEALDEPEPDPEESWRALSHLDGQCLYLRIPHSWFAYAYVPLHNAADIRYCHNKDIRQFREKPVPHPHPEDFVPQEDPEYDGYTLGVAQPRKSASDAVQRAEATASFGQSHASRYLVQRWTGGTRCDLTGKPREIEVQVYCSMTGTDMIYMVNEVAICQYVMVIHSPHLCSLPGFRPATAADITPAPVRCREIVPDDDFAEWSERRDHPRIGEVMKEVAEVDARLASQEEDPELKIDGLKGVSISKEDLSAILQAAFGGIAKKREEVADAEVEQEMEEEADQPATGAKDKATPDLYVVNMDGVRVPVDIESVPPSEEESRRATRREFMKQLHAQIEKELGIGLADKESEPTSERAEQASGTGLEDPQDAPPIQRDEL</sequence>
<feature type="signal peptide" evidence="9">
    <location>
        <begin position="1"/>
        <end position="19"/>
    </location>
</feature>
<evidence type="ECO:0000256" key="9">
    <source>
        <dbReference type="SAM" id="SignalP"/>
    </source>
</evidence>
<dbReference type="GO" id="GO:0030970">
    <property type="term" value="P:retrograde protein transport, ER to cytosol"/>
    <property type="evidence" value="ECO:0007669"/>
    <property type="project" value="TreeGrafter"/>
</dbReference>
<protein>
    <recommendedName>
        <fullName evidence="3">Protein OS-9 homolog</fullName>
    </recommendedName>
</protein>
<feature type="compositionally biased region" description="Basic and acidic residues" evidence="8">
    <location>
        <begin position="450"/>
        <end position="489"/>
    </location>
</feature>
<dbReference type="InterPro" id="IPR044865">
    <property type="entry name" value="MRH_dom"/>
</dbReference>
<evidence type="ECO:0000256" key="3">
    <source>
        <dbReference type="ARBA" id="ARBA00018727"/>
    </source>
</evidence>
<dbReference type="KEGG" id="ccac:CcaHIS019_0404970"/>
<organism evidence="11 12">
    <name type="scientific">Cutaneotrichosporon cavernicola</name>
    <dbReference type="NCBI Taxonomy" id="279322"/>
    <lineage>
        <taxon>Eukaryota</taxon>
        <taxon>Fungi</taxon>
        <taxon>Dikarya</taxon>
        <taxon>Basidiomycota</taxon>
        <taxon>Agaricomycotina</taxon>
        <taxon>Tremellomycetes</taxon>
        <taxon>Trichosporonales</taxon>
        <taxon>Trichosporonaceae</taxon>
        <taxon>Cutaneotrichosporon</taxon>
    </lineage>
</organism>
<evidence type="ECO:0000256" key="4">
    <source>
        <dbReference type="ARBA" id="ARBA00022729"/>
    </source>
</evidence>
<feature type="compositionally biased region" description="Polar residues" evidence="8">
    <location>
        <begin position="76"/>
        <end position="86"/>
    </location>
</feature>
<dbReference type="InterPro" id="IPR045149">
    <property type="entry name" value="OS-9-like"/>
</dbReference>
<comment type="similarity">
    <text evidence="2">Belongs to the OS-9 family.</text>
</comment>
<evidence type="ECO:0000256" key="7">
    <source>
        <dbReference type="ARBA" id="ARBA00023157"/>
    </source>
</evidence>
<dbReference type="PANTHER" id="PTHR15414:SF0">
    <property type="entry name" value="ENDOPLASMIC RETICULUM LECTIN 1"/>
    <property type="match status" value="1"/>
</dbReference>
<evidence type="ECO:0000313" key="11">
    <source>
        <dbReference type="EMBL" id="BEI91677.1"/>
    </source>
</evidence>
<dbReference type="GO" id="GO:0030246">
    <property type="term" value="F:carbohydrate binding"/>
    <property type="evidence" value="ECO:0007669"/>
    <property type="project" value="UniProtKB-KW"/>
</dbReference>
<evidence type="ECO:0000313" key="12">
    <source>
        <dbReference type="Proteomes" id="UP001233271"/>
    </source>
</evidence>
<keyword evidence="6" id="KW-0256">Endoplasmic reticulum</keyword>
<feature type="chain" id="PRO_5041317869" description="Protein OS-9 homolog" evidence="9">
    <location>
        <begin position="20"/>
        <end position="510"/>
    </location>
</feature>
<dbReference type="RefSeq" id="XP_060456942.1">
    <property type="nucleotide sequence ID" value="XM_060600338.1"/>
</dbReference>
<dbReference type="InterPro" id="IPR012913">
    <property type="entry name" value="OS9-like_dom"/>
</dbReference>
<dbReference type="GO" id="GO:0005788">
    <property type="term" value="C:endoplasmic reticulum lumen"/>
    <property type="evidence" value="ECO:0007669"/>
    <property type="project" value="TreeGrafter"/>
</dbReference>
<keyword evidence="7" id="KW-1015">Disulfide bond</keyword>
<proteinExistence type="inferred from homology"/>
<evidence type="ECO:0000256" key="5">
    <source>
        <dbReference type="ARBA" id="ARBA00022734"/>
    </source>
</evidence>
<dbReference type="AlphaFoldDB" id="A0AA48L494"/>
<gene>
    <name evidence="11" type="primary">YOS9</name>
    <name evidence="11" type="ORF">CcaverHIS019_0404970</name>
</gene>
<dbReference type="GO" id="GO:0030968">
    <property type="term" value="P:endoplasmic reticulum unfolded protein response"/>
    <property type="evidence" value="ECO:0007669"/>
    <property type="project" value="InterPro"/>
</dbReference>
<dbReference type="Gene3D" id="2.70.130.10">
    <property type="entry name" value="Mannose-6-phosphate receptor binding domain"/>
    <property type="match status" value="1"/>
</dbReference>
<feature type="region of interest" description="Disordered" evidence="8">
    <location>
        <begin position="441"/>
        <end position="510"/>
    </location>
</feature>
<name>A0AA48L494_9TREE</name>
<evidence type="ECO:0000256" key="2">
    <source>
        <dbReference type="ARBA" id="ARBA00009918"/>
    </source>
</evidence>
<dbReference type="GO" id="GO:0005789">
    <property type="term" value="C:endoplasmic reticulum membrane"/>
    <property type="evidence" value="ECO:0007669"/>
    <property type="project" value="UniProtKB-SubCell"/>
</dbReference>
<dbReference type="Proteomes" id="UP001233271">
    <property type="component" value="Chromosome 4"/>
</dbReference>
<dbReference type="GeneID" id="85495547"/>
<evidence type="ECO:0000256" key="6">
    <source>
        <dbReference type="ARBA" id="ARBA00022824"/>
    </source>
</evidence>
<dbReference type="PANTHER" id="PTHR15414">
    <property type="entry name" value="OS-9-RELATED"/>
    <property type="match status" value="1"/>
</dbReference>
<accession>A0AA48L494</accession>
<comment type="subcellular location">
    <subcellularLocation>
        <location evidence="1">Endoplasmic reticulum membrane</location>
        <topology evidence="1">Peripheral membrane protein</topology>
        <orientation evidence="1">Lumenal side</orientation>
    </subcellularLocation>
</comment>
<dbReference type="PROSITE" id="PS51914">
    <property type="entry name" value="MRH"/>
    <property type="match status" value="1"/>
</dbReference>
<keyword evidence="4 9" id="KW-0732">Signal</keyword>
<feature type="region of interest" description="Disordered" evidence="8">
    <location>
        <begin position="401"/>
        <end position="427"/>
    </location>
</feature>